<dbReference type="PANTHER" id="PTHR11136:SF0">
    <property type="entry name" value="DIHYDROFOLATE SYNTHETASE-RELATED"/>
    <property type="match status" value="1"/>
</dbReference>
<dbReference type="InterPro" id="IPR013221">
    <property type="entry name" value="Mur_ligase_cen"/>
</dbReference>
<dbReference type="GO" id="GO:0005524">
    <property type="term" value="F:ATP binding"/>
    <property type="evidence" value="ECO:0007669"/>
    <property type="project" value="UniProtKB-KW"/>
</dbReference>
<evidence type="ECO:0000256" key="15">
    <source>
        <dbReference type="ARBA" id="ARBA00030592"/>
    </source>
</evidence>
<dbReference type="EC" id="6.3.2.12" evidence="6"/>
<evidence type="ECO:0000256" key="13">
    <source>
        <dbReference type="ARBA" id="ARBA00022842"/>
    </source>
</evidence>
<dbReference type="eggNOG" id="COG0285">
    <property type="taxonomic scope" value="Bacteria"/>
</dbReference>
<evidence type="ECO:0000256" key="1">
    <source>
        <dbReference type="ARBA" id="ARBA00001946"/>
    </source>
</evidence>
<dbReference type="InterPro" id="IPR036565">
    <property type="entry name" value="Mur-like_cat_sf"/>
</dbReference>
<dbReference type="GO" id="GO:0008841">
    <property type="term" value="F:dihydrofolate synthase activity"/>
    <property type="evidence" value="ECO:0007669"/>
    <property type="project" value="UniProtKB-EC"/>
</dbReference>
<comment type="catalytic activity">
    <reaction evidence="16">
        <text>(6S)-5,6,7,8-tetrahydrofolyl-(gamma-L-Glu)(n) + L-glutamate + ATP = (6S)-5,6,7,8-tetrahydrofolyl-(gamma-L-Glu)(n+1) + ADP + phosphate + H(+)</text>
        <dbReference type="Rhea" id="RHEA:10580"/>
        <dbReference type="Rhea" id="RHEA-COMP:14738"/>
        <dbReference type="Rhea" id="RHEA-COMP:14740"/>
        <dbReference type="ChEBI" id="CHEBI:15378"/>
        <dbReference type="ChEBI" id="CHEBI:29985"/>
        <dbReference type="ChEBI" id="CHEBI:30616"/>
        <dbReference type="ChEBI" id="CHEBI:43474"/>
        <dbReference type="ChEBI" id="CHEBI:141005"/>
        <dbReference type="ChEBI" id="CHEBI:456216"/>
        <dbReference type="EC" id="6.3.2.17"/>
    </reaction>
</comment>
<evidence type="ECO:0000256" key="9">
    <source>
        <dbReference type="ARBA" id="ARBA00022598"/>
    </source>
</evidence>
<comment type="cofactor">
    <cofactor evidence="1">
        <name>Mg(2+)</name>
        <dbReference type="ChEBI" id="CHEBI:18420"/>
    </cofactor>
</comment>
<proteinExistence type="inferred from homology"/>
<dbReference type="NCBIfam" id="TIGR01499">
    <property type="entry name" value="folC"/>
    <property type="match status" value="1"/>
</dbReference>
<comment type="pathway">
    <text evidence="3">Cofactor biosynthesis; tetrahydrofolylpolyglutamate biosynthesis.</text>
</comment>
<feature type="domain" description="Mur ligase C-terminal" evidence="19">
    <location>
        <begin position="294"/>
        <end position="411"/>
    </location>
</feature>
<keyword evidence="14" id="KW-0289">Folate biosynthesis</keyword>
<dbReference type="FunFam" id="3.40.1190.10:FF:000004">
    <property type="entry name" value="Dihydrofolate synthase/folylpolyglutamate synthase"/>
    <property type="match status" value="1"/>
</dbReference>
<keyword evidence="13" id="KW-0460">Magnesium</keyword>
<dbReference type="GO" id="GO:0046872">
    <property type="term" value="F:metal ion binding"/>
    <property type="evidence" value="ECO:0007669"/>
    <property type="project" value="UniProtKB-KW"/>
</dbReference>
<keyword evidence="10" id="KW-0479">Metal-binding</keyword>
<dbReference type="Pfam" id="PF02875">
    <property type="entry name" value="Mur_ligase_C"/>
    <property type="match status" value="1"/>
</dbReference>
<dbReference type="Gene3D" id="3.40.1190.10">
    <property type="entry name" value="Mur-like, catalytic domain"/>
    <property type="match status" value="1"/>
</dbReference>
<sequence length="427" mass="47870">MNIEQAIEWIQSRLTFGMKPGLERMEYLMKQLHHPEQRIRAIHVAGTNGKGSTVTFMRHILQEQGYQVGTFTSPSVVHFNDRICINGKALSDEEWIKLVERLKPIAEHMEHTAVGSPTEFEVITAMALDYFANHPVDYVLIETGLGGRLDSTNVIKPIVSVITSIGKDHTAILGDELTDIATEKAGIMKQGIPAVCGVEQQEALNVIERRASDQQASLYAIGSEINISNMETTSTGEVFTFQNETTRWNDIHIQMKGAHQVRNAALAIQTILLVEKWVQEEAIRAGLAKTSWPGRFEQISSIPVVMLDGAHNEEGIQAMVETVNRHFPAKNKYLLFSALQDKPLVNMLPLLDKTFAHVMFTSFEFPRAASAQEIASKSSHPNKKVNEHWQEALLTLMSQLTEEDVLIVSGSLYFIGEVRAYFHDQKH</sequence>
<dbReference type="InterPro" id="IPR004101">
    <property type="entry name" value="Mur_ligase_C"/>
</dbReference>
<keyword evidence="12 18" id="KW-0067">ATP-binding</keyword>
<evidence type="ECO:0000256" key="5">
    <source>
        <dbReference type="ARBA" id="ARBA00011245"/>
    </source>
</evidence>
<keyword evidence="22" id="KW-1185">Reference proteome</keyword>
<evidence type="ECO:0000259" key="20">
    <source>
        <dbReference type="Pfam" id="PF08245"/>
    </source>
</evidence>
<evidence type="ECO:0000256" key="7">
    <source>
        <dbReference type="ARBA" id="ARBA00013025"/>
    </source>
</evidence>
<dbReference type="PIRSF" id="PIRSF001563">
    <property type="entry name" value="Folylpolyglu_synth"/>
    <property type="match status" value="1"/>
</dbReference>
<dbReference type="SUPFAM" id="SSF53623">
    <property type="entry name" value="MurD-like peptide ligases, catalytic domain"/>
    <property type="match status" value="1"/>
</dbReference>
<evidence type="ECO:0000256" key="10">
    <source>
        <dbReference type="ARBA" id="ARBA00022723"/>
    </source>
</evidence>
<dbReference type="Pfam" id="PF08245">
    <property type="entry name" value="Mur_ligase_M"/>
    <property type="match status" value="1"/>
</dbReference>
<evidence type="ECO:0000256" key="8">
    <source>
        <dbReference type="ARBA" id="ARBA00019357"/>
    </source>
</evidence>
<dbReference type="AlphaFoldDB" id="A0A0A5GD48"/>
<dbReference type="Proteomes" id="UP000030401">
    <property type="component" value="Unassembled WGS sequence"/>
</dbReference>
<dbReference type="PROSITE" id="PS01011">
    <property type="entry name" value="FOLYLPOLYGLU_SYNT_1"/>
    <property type="match status" value="1"/>
</dbReference>
<evidence type="ECO:0000256" key="12">
    <source>
        <dbReference type="ARBA" id="ARBA00022840"/>
    </source>
</evidence>
<evidence type="ECO:0000256" key="14">
    <source>
        <dbReference type="ARBA" id="ARBA00022909"/>
    </source>
</evidence>
<dbReference type="SUPFAM" id="SSF53244">
    <property type="entry name" value="MurD-like peptide ligases, peptide-binding domain"/>
    <property type="match status" value="1"/>
</dbReference>
<evidence type="ECO:0000256" key="2">
    <source>
        <dbReference type="ARBA" id="ARBA00004799"/>
    </source>
</evidence>
<reference evidence="21 22" key="1">
    <citation type="submission" date="2013-08" db="EMBL/GenBank/DDBJ databases">
        <authorList>
            <person name="Huang J."/>
            <person name="Wang G."/>
        </authorList>
    </citation>
    <scope>NUCLEOTIDE SEQUENCE [LARGE SCALE GENOMIC DNA]</scope>
    <source>
        <strain evidence="21 22">JSM 072002</strain>
    </source>
</reference>
<organism evidence="21 22">
    <name type="scientific">Pontibacillus litoralis JSM 072002</name>
    <dbReference type="NCBI Taxonomy" id="1385512"/>
    <lineage>
        <taxon>Bacteria</taxon>
        <taxon>Bacillati</taxon>
        <taxon>Bacillota</taxon>
        <taxon>Bacilli</taxon>
        <taxon>Bacillales</taxon>
        <taxon>Bacillaceae</taxon>
        <taxon>Pontibacillus</taxon>
    </lineage>
</organism>
<evidence type="ECO:0000256" key="4">
    <source>
        <dbReference type="ARBA" id="ARBA00008276"/>
    </source>
</evidence>
<dbReference type="InterPro" id="IPR036615">
    <property type="entry name" value="Mur_ligase_C_dom_sf"/>
</dbReference>
<comment type="similarity">
    <text evidence="4 18">Belongs to the folylpolyglutamate synthase family.</text>
</comment>
<evidence type="ECO:0000256" key="6">
    <source>
        <dbReference type="ARBA" id="ARBA00013023"/>
    </source>
</evidence>
<dbReference type="OrthoDB" id="9809356at2"/>
<evidence type="ECO:0000313" key="21">
    <source>
        <dbReference type="EMBL" id="KGX89020.1"/>
    </source>
</evidence>
<dbReference type="PANTHER" id="PTHR11136">
    <property type="entry name" value="FOLYLPOLYGLUTAMATE SYNTHASE-RELATED"/>
    <property type="match status" value="1"/>
</dbReference>
<dbReference type="STRING" id="1385512.N784_01420"/>
<accession>A0A0A5GD48</accession>
<evidence type="ECO:0000259" key="19">
    <source>
        <dbReference type="Pfam" id="PF02875"/>
    </source>
</evidence>
<keyword evidence="11 18" id="KW-0547">Nucleotide-binding</keyword>
<name>A0A0A5GD48_9BACI</name>
<dbReference type="EMBL" id="AVPG01000001">
    <property type="protein sequence ID" value="KGX89020.1"/>
    <property type="molecule type" value="Genomic_DNA"/>
</dbReference>
<dbReference type="PROSITE" id="PS01012">
    <property type="entry name" value="FOLYLPOLYGLU_SYNT_2"/>
    <property type="match status" value="1"/>
</dbReference>
<dbReference type="GO" id="GO:0004326">
    <property type="term" value="F:tetrahydrofolylpolyglutamate synthase activity"/>
    <property type="evidence" value="ECO:0007669"/>
    <property type="project" value="UniProtKB-EC"/>
</dbReference>
<comment type="caution">
    <text evidence="21">The sequence shown here is derived from an EMBL/GenBank/DDBJ whole genome shotgun (WGS) entry which is preliminary data.</text>
</comment>
<evidence type="ECO:0000256" key="17">
    <source>
        <dbReference type="ARBA" id="ARBA00049161"/>
    </source>
</evidence>
<comment type="catalytic activity">
    <reaction evidence="17">
        <text>7,8-dihydropteroate + L-glutamate + ATP = 7,8-dihydrofolate + ADP + phosphate + H(+)</text>
        <dbReference type="Rhea" id="RHEA:23584"/>
        <dbReference type="ChEBI" id="CHEBI:15378"/>
        <dbReference type="ChEBI" id="CHEBI:17839"/>
        <dbReference type="ChEBI" id="CHEBI:29985"/>
        <dbReference type="ChEBI" id="CHEBI:30616"/>
        <dbReference type="ChEBI" id="CHEBI:43474"/>
        <dbReference type="ChEBI" id="CHEBI:57451"/>
        <dbReference type="ChEBI" id="CHEBI:456216"/>
        <dbReference type="EC" id="6.3.2.12"/>
    </reaction>
</comment>
<keyword evidence="9 18" id="KW-0436">Ligase</keyword>
<evidence type="ECO:0000313" key="22">
    <source>
        <dbReference type="Proteomes" id="UP000030401"/>
    </source>
</evidence>
<evidence type="ECO:0000256" key="11">
    <source>
        <dbReference type="ARBA" id="ARBA00022741"/>
    </source>
</evidence>
<dbReference type="GO" id="GO:0046656">
    <property type="term" value="P:folic acid biosynthetic process"/>
    <property type="evidence" value="ECO:0007669"/>
    <property type="project" value="UniProtKB-KW"/>
</dbReference>
<feature type="domain" description="Mur ligase central" evidence="20">
    <location>
        <begin position="44"/>
        <end position="269"/>
    </location>
</feature>
<evidence type="ECO:0000256" key="18">
    <source>
        <dbReference type="PIRNR" id="PIRNR001563"/>
    </source>
</evidence>
<comment type="pathway">
    <text evidence="2">Cofactor biosynthesis; tetrahydrofolate biosynthesis; 7,8-dihydrofolate from 2-amino-4-hydroxy-6-hydroxymethyl-7,8-dihydropteridine diphosphate and 4-aminobenzoate: step 2/2.</text>
</comment>
<dbReference type="GO" id="GO:0005737">
    <property type="term" value="C:cytoplasm"/>
    <property type="evidence" value="ECO:0007669"/>
    <property type="project" value="TreeGrafter"/>
</dbReference>
<evidence type="ECO:0000256" key="16">
    <source>
        <dbReference type="ARBA" id="ARBA00047493"/>
    </source>
</evidence>
<evidence type="ECO:0000256" key="3">
    <source>
        <dbReference type="ARBA" id="ARBA00005150"/>
    </source>
</evidence>
<dbReference type="InterPro" id="IPR001645">
    <property type="entry name" value="Folylpolyglutamate_synth"/>
</dbReference>
<dbReference type="EC" id="6.3.2.17" evidence="7"/>
<dbReference type="Gene3D" id="3.90.190.20">
    <property type="entry name" value="Mur ligase, C-terminal domain"/>
    <property type="match status" value="1"/>
</dbReference>
<comment type="subunit">
    <text evidence="5">Monomer.</text>
</comment>
<dbReference type="RefSeq" id="WP_036831244.1">
    <property type="nucleotide sequence ID" value="NZ_AVPG01000001.1"/>
</dbReference>
<dbReference type="InterPro" id="IPR018109">
    <property type="entry name" value="Folylpolyglutamate_synth_CS"/>
</dbReference>
<gene>
    <name evidence="21" type="ORF">N784_01420</name>
</gene>
<protein>
    <recommendedName>
        <fullName evidence="8">Dihydrofolate synthase/folylpolyglutamate synthase</fullName>
        <ecNumber evidence="6">6.3.2.12</ecNumber>
        <ecNumber evidence="7">6.3.2.17</ecNumber>
    </recommendedName>
    <alternativeName>
        <fullName evidence="15">Tetrahydrofolylpolyglutamate synthase</fullName>
    </alternativeName>
</protein>